<dbReference type="AlphaFoldDB" id="A0A059GBK3"/>
<comment type="caution">
    <text evidence="1">The sequence shown here is derived from an EMBL/GenBank/DDBJ whole genome shotgun (WGS) entry which is preliminary data.</text>
</comment>
<protein>
    <submittedName>
        <fullName evidence="1">Uncharacterized protein</fullName>
    </submittedName>
</protein>
<dbReference type="STRING" id="1280953.HOC_03553"/>
<accession>A0A059GBK3</accession>
<name>A0A059GBK3_9PROT</name>
<organism evidence="1 2">
    <name type="scientific">Hyphomonas oceanitis SCH89</name>
    <dbReference type="NCBI Taxonomy" id="1280953"/>
    <lineage>
        <taxon>Bacteria</taxon>
        <taxon>Pseudomonadati</taxon>
        <taxon>Pseudomonadota</taxon>
        <taxon>Alphaproteobacteria</taxon>
        <taxon>Hyphomonadales</taxon>
        <taxon>Hyphomonadaceae</taxon>
        <taxon>Hyphomonas</taxon>
    </lineage>
</organism>
<evidence type="ECO:0000313" key="2">
    <source>
        <dbReference type="Proteomes" id="UP000024942"/>
    </source>
</evidence>
<proteinExistence type="predicted"/>
<dbReference type="Proteomes" id="UP000024942">
    <property type="component" value="Unassembled WGS sequence"/>
</dbReference>
<reference evidence="1 2" key="1">
    <citation type="journal article" date="2014" name="Antonie Van Leeuwenhoek">
        <title>Hyphomonas beringensis sp. nov. and Hyphomonas chukchiensis sp. nov., isolated from surface seawater of the Bering Sea and Chukchi Sea.</title>
        <authorList>
            <person name="Li C."/>
            <person name="Lai Q."/>
            <person name="Li G."/>
            <person name="Dong C."/>
            <person name="Wang J."/>
            <person name="Liao Y."/>
            <person name="Shao Z."/>
        </authorList>
    </citation>
    <scope>NUCLEOTIDE SEQUENCE [LARGE SCALE GENOMIC DNA]</scope>
    <source>
        <strain evidence="1 2">SCH89</strain>
    </source>
</reference>
<gene>
    <name evidence="1" type="ORF">HOC_03553</name>
</gene>
<dbReference type="EMBL" id="ARYL01000003">
    <property type="protein sequence ID" value="KDA03920.1"/>
    <property type="molecule type" value="Genomic_DNA"/>
</dbReference>
<evidence type="ECO:0000313" key="1">
    <source>
        <dbReference type="EMBL" id="KDA03920.1"/>
    </source>
</evidence>
<keyword evidence="2" id="KW-1185">Reference proteome</keyword>
<sequence>MIATLFVGNAGRMPIALAPFSELISNEENDLDFSVVCSDGQRRLLELAEFAPLQELHVSYDDAPRQLGIGDMADLTCALIEKKSKRQGGPFRLLLLYKTHEQFFIAPPVQELIRRRLSLQAPAFDAVYFLSPHDSEQATVFEVWPSRADPFFTNTTDALLANLHFVRAYPDEFQRHIIDSYVVYKRRT</sequence>